<dbReference type="Proteomes" id="UP000320239">
    <property type="component" value="Unassembled WGS sequence"/>
</dbReference>
<dbReference type="RefSeq" id="WP_122979678.1">
    <property type="nucleotide sequence ID" value="NZ_BOMX01000113.1"/>
</dbReference>
<comment type="caution">
    <text evidence="1">The sequence shown here is derived from an EMBL/GenBank/DDBJ whole genome shotgun (WGS) entry which is preliminary data.</text>
</comment>
<dbReference type="EMBL" id="VIWY01000003">
    <property type="protein sequence ID" value="TWG20996.1"/>
    <property type="molecule type" value="Genomic_DNA"/>
</dbReference>
<evidence type="ECO:0000313" key="2">
    <source>
        <dbReference type="Proteomes" id="UP000320239"/>
    </source>
</evidence>
<evidence type="ECO:0000313" key="1">
    <source>
        <dbReference type="EMBL" id="TWG20996.1"/>
    </source>
</evidence>
<sequence>MFASINRGQRDIRADHQPAPATPLTIRLRHIDVELAKLSRKPRTVAALAAIDFYPDRRLDLRPGGQGGARRG</sequence>
<gene>
    <name evidence="1" type="ORF">FHX34_103525</name>
</gene>
<reference evidence="1 2" key="1">
    <citation type="submission" date="2019-06" db="EMBL/GenBank/DDBJ databases">
        <title>Sequencing the genomes of 1000 actinobacteria strains.</title>
        <authorList>
            <person name="Klenk H.-P."/>
        </authorList>
    </citation>
    <scope>NUCLEOTIDE SEQUENCE [LARGE SCALE GENOMIC DNA]</scope>
    <source>
        <strain evidence="1 2">DSM 43866</strain>
    </source>
</reference>
<organism evidence="1 2">
    <name type="scientific">Actinoplanes teichomyceticus</name>
    <dbReference type="NCBI Taxonomy" id="1867"/>
    <lineage>
        <taxon>Bacteria</taxon>
        <taxon>Bacillati</taxon>
        <taxon>Actinomycetota</taxon>
        <taxon>Actinomycetes</taxon>
        <taxon>Micromonosporales</taxon>
        <taxon>Micromonosporaceae</taxon>
        <taxon>Actinoplanes</taxon>
    </lineage>
</organism>
<name>A0A561WAV6_ACTTI</name>
<protein>
    <submittedName>
        <fullName evidence="1">Uncharacterized protein</fullName>
    </submittedName>
</protein>
<dbReference type="AlphaFoldDB" id="A0A561WAV6"/>
<keyword evidence="2" id="KW-1185">Reference proteome</keyword>
<accession>A0A561WAV6</accession>
<proteinExistence type="predicted"/>